<gene>
    <name evidence="1" type="ORF">TPSB3V08_LOCUS14104</name>
</gene>
<evidence type="ECO:0000313" key="1">
    <source>
        <dbReference type="EMBL" id="CAD7420689.1"/>
    </source>
</evidence>
<dbReference type="EMBL" id="OD035286">
    <property type="protein sequence ID" value="CAD7420689.1"/>
    <property type="molecule type" value="Genomic_DNA"/>
</dbReference>
<name>A0A7R9HGL1_TIMPO</name>
<organism evidence="1">
    <name type="scientific">Timema poppense</name>
    <name type="common">Walking stick</name>
    <dbReference type="NCBI Taxonomy" id="170557"/>
    <lineage>
        <taxon>Eukaryota</taxon>
        <taxon>Metazoa</taxon>
        <taxon>Ecdysozoa</taxon>
        <taxon>Arthropoda</taxon>
        <taxon>Hexapoda</taxon>
        <taxon>Insecta</taxon>
        <taxon>Pterygota</taxon>
        <taxon>Neoptera</taxon>
        <taxon>Polyneoptera</taxon>
        <taxon>Phasmatodea</taxon>
        <taxon>Timematodea</taxon>
        <taxon>Timematoidea</taxon>
        <taxon>Timematidae</taxon>
        <taxon>Timema</taxon>
    </lineage>
</organism>
<dbReference type="AlphaFoldDB" id="A0A7R9HGL1"/>
<proteinExistence type="predicted"/>
<protein>
    <submittedName>
        <fullName evidence="1">Uncharacterized protein</fullName>
    </submittedName>
</protein>
<sequence length="19" mass="2094">MIPREGNIATVLYTCLRSG</sequence>
<reference evidence="1" key="1">
    <citation type="submission" date="2020-11" db="EMBL/GenBank/DDBJ databases">
        <authorList>
            <person name="Tran Van P."/>
        </authorList>
    </citation>
    <scope>NUCLEOTIDE SEQUENCE</scope>
</reference>
<accession>A0A7R9HGL1</accession>